<dbReference type="InterPro" id="IPR018895">
    <property type="entry name" value="DUF2474"/>
</dbReference>
<dbReference type="KEGG" id="sbn:Sbal195_3575"/>
<dbReference type="EMBL" id="CP000891">
    <property type="protein sequence ID" value="ABX50737.1"/>
    <property type="molecule type" value="Genomic_DNA"/>
</dbReference>
<reference evidence="2 3" key="1">
    <citation type="submission" date="2007-11" db="EMBL/GenBank/DDBJ databases">
        <title>Complete sequence of chromosome of Shewanella baltica OS195.</title>
        <authorList>
            <consortium name="US DOE Joint Genome Institute"/>
            <person name="Copeland A."/>
            <person name="Lucas S."/>
            <person name="Lapidus A."/>
            <person name="Barry K."/>
            <person name="Glavina del Rio T."/>
            <person name="Dalin E."/>
            <person name="Tice H."/>
            <person name="Pitluck S."/>
            <person name="Chain P."/>
            <person name="Malfatti S."/>
            <person name="Shin M."/>
            <person name="Vergez L."/>
            <person name="Schmutz J."/>
            <person name="Larimer F."/>
            <person name="Land M."/>
            <person name="Hauser L."/>
            <person name="Kyrpides N."/>
            <person name="Kim E."/>
            <person name="Brettar I."/>
            <person name="Rodrigues J."/>
            <person name="Konstantinidis K."/>
            <person name="Klappenbach J."/>
            <person name="Hofle M."/>
            <person name="Tiedje J."/>
            <person name="Richardson P."/>
        </authorList>
    </citation>
    <scope>NUCLEOTIDE SEQUENCE [LARGE SCALE GENOMIC DNA]</scope>
    <source>
        <strain evidence="2 3">OS195</strain>
    </source>
</reference>
<organism evidence="2 3">
    <name type="scientific">Shewanella baltica (strain OS195)</name>
    <dbReference type="NCBI Taxonomy" id="399599"/>
    <lineage>
        <taxon>Bacteria</taxon>
        <taxon>Pseudomonadati</taxon>
        <taxon>Pseudomonadota</taxon>
        <taxon>Gammaproteobacteria</taxon>
        <taxon>Alteromonadales</taxon>
        <taxon>Shewanellaceae</taxon>
        <taxon>Shewanella</taxon>
    </lineage>
</organism>
<keyword evidence="1" id="KW-0472">Membrane</keyword>
<dbReference type="AlphaFoldDB" id="A9L0V6"/>
<name>A9L0V6_SHEB9</name>
<evidence type="ECO:0000313" key="3">
    <source>
        <dbReference type="Proteomes" id="UP000000770"/>
    </source>
</evidence>
<dbReference type="HOGENOM" id="CLU_203653_0_0_6"/>
<dbReference type="Proteomes" id="UP000000770">
    <property type="component" value="Chromosome"/>
</dbReference>
<keyword evidence="1" id="KW-1133">Transmembrane helix</keyword>
<evidence type="ECO:0008006" key="4">
    <source>
        <dbReference type="Google" id="ProtNLM"/>
    </source>
</evidence>
<sequence length="49" mass="5451">MLEINMTTPTKSLSYRLGWLVLIWCTSVSCLFLVSMCIKILLKGAGLTT</sequence>
<proteinExistence type="predicted"/>
<accession>A9L0V6</accession>
<evidence type="ECO:0000256" key="1">
    <source>
        <dbReference type="SAM" id="Phobius"/>
    </source>
</evidence>
<feature type="transmembrane region" description="Helical" evidence="1">
    <location>
        <begin position="20"/>
        <end position="42"/>
    </location>
</feature>
<keyword evidence="1" id="KW-0812">Transmembrane</keyword>
<gene>
    <name evidence="2" type="ordered locus">Sbal195_3575</name>
</gene>
<dbReference type="Pfam" id="PF10617">
    <property type="entry name" value="DUF2474"/>
    <property type="match status" value="1"/>
</dbReference>
<evidence type="ECO:0000313" key="2">
    <source>
        <dbReference type="EMBL" id="ABX50737.1"/>
    </source>
</evidence>
<protein>
    <recommendedName>
        <fullName evidence="4">DUF2474 domain-containing protein</fullName>
    </recommendedName>
</protein>